<name>A0A813RLK7_9BILA</name>
<gene>
    <name evidence="2" type="ORF">QVE165_LOCUS3332</name>
</gene>
<organism evidence="2 3">
    <name type="scientific">Adineta steineri</name>
    <dbReference type="NCBI Taxonomy" id="433720"/>
    <lineage>
        <taxon>Eukaryota</taxon>
        <taxon>Metazoa</taxon>
        <taxon>Spiralia</taxon>
        <taxon>Gnathifera</taxon>
        <taxon>Rotifera</taxon>
        <taxon>Eurotatoria</taxon>
        <taxon>Bdelloidea</taxon>
        <taxon>Adinetida</taxon>
        <taxon>Adinetidae</taxon>
        <taxon>Adineta</taxon>
    </lineage>
</organism>
<sequence>MASSSSATAPNSSENSDNISNQSSNINDEIISATEPPALFAIRSRRNVVCARPFEDINMGSSDADTSSGTVTKPNDNKSSSTSKHA</sequence>
<accession>A0A813RLK7</accession>
<feature type="compositionally biased region" description="Polar residues" evidence="1">
    <location>
        <begin position="59"/>
        <end position="86"/>
    </location>
</feature>
<dbReference type="EMBL" id="CAJNOM010000011">
    <property type="protein sequence ID" value="CAF0784129.1"/>
    <property type="molecule type" value="Genomic_DNA"/>
</dbReference>
<proteinExistence type="predicted"/>
<evidence type="ECO:0000313" key="2">
    <source>
        <dbReference type="EMBL" id="CAF0784129.1"/>
    </source>
</evidence>
<reference evidence="2" key="1">
    <citation type="submission" date="2021-02" db="EMBL/GenBank/DDBJ databases">
        <authorList>
            <person name="Nowell W R."/>
        </authorList>
    </citation>
    <scope>NUCLEOTIDE SEQUENCE</scope>
</reference>
<evidence type="ECO:0000313" key="3">
    <source>
        <dbReference type="Proteomes" id="UP000663832"/>
    </source>
</evidence>
<keyword evidence="3" id="KW-1185">Reference proteome</keyword>
<dbReference type="OrthoDB" id="10372156at2759"/>
<dbReference type="AlphaFoldDB" id="A0A813RLK7"/>
<feature type="region of interest" description="Disordered" evidence="1">
    <location>
        <begin position="55"/>
        <end position="86"/>
    </location>
</feature>
<evidence type="ECO:0000256" key="1">
    <source>
        <dbReference type="SAM" id="MobiDB-lite"/>
    </source>
</evidence>
<dbReference type="Proteomes" id="UP000663832">
    <property type="component" value="Unassembled WGS sequence"/>
</dbReference>
<protein>
    <submittedName>
        <fullName evidence="2">Uncharacterized protein</fullName>
    </submittedName>
</protein>
<comment type="caution">
    <text evidence="2">The sequence shown here is derived from an EMBL/GenBank/DDBJ whole genome shotgun (WGS) entry which is preliminary data.</text>
</comment>
<feature type="region of interest" description="Disordered" evidence="1">
    <location>
        <begin position="1"/>
        <end position="30"/>
    </location>
</feature>